<dbReference type="EMBL" id="AP005748">
    <property type="protein sequence ID" value="BAD62101.1"/>
    <property type="molecule type" value="Genomic_DNA"/>
</dbReference>
<evidence type="ECO:0000313" key="4">
    <source>
        <dbReference type="Proteomes" id="UP000000763"/>
    </source>
</evidence>
<sequence>MNGRRRRRGKGGGVLRLDDDGDAPSVYSGGERADEDGDATVTTMVTFPSDGDGWSDGEARLERRRRRRLEGQEGGGEGPRRPAMRRKGKTRPNLERDGGTARLGFGRRWLEVDDGSDRWDPPVSD</sequence>
<name>Q5Z4C6_ORYSJ</name>
<evidence type="ECO:0000256" key="1">
    <source>
        <dbReference type="SAM" id="MobiDB-lite"/>
    </source>
</evidence>
<protein>
    <recommendedName>
        <fullName evidence="5">DUF834 domain-containing protein</fullName>
    </recommendedName>
</protein>
<reference evidence="3" key="2">
    <citation type="submission" date="2003-01" db="EMBL/GenBank/DDBJ databases">
        <title>Oryza sativa nipponbare(GA3) genomic DNA, chromosome 6, BAC clone:B1435D02.</title>
        <authorList>
            <person name="Sasaki T."/>
            <person name="Matsumoto T."/>
            <person name="Katayose Y."/>
        </authorList>
    </citation>
    <scope>NUCLEOTIDE SEQUENCE</scope>
</reference>
<reference evidence="2" key="1">
    <citation type="submission" date="2002-09" db="EMBL/GenBank/DDBJ databases">
        <title>Oryza sativa nipponbare(GA3) genomic DNA, chromosome 6, BAC clone:OSJNBa0042E12.</title>
        <authorList>
            <person name="Sasaki T."/>
            <person name="Matsumoto T."/>
            <person name="Katayose Y."/>
        </authorList>
    </citation>
    <scope>NUCLEOTIDE SEQUENCE</scope>
</reference>
<feature type="region of interest" description="Disordered" evidence="1">
    <location>
        <begin position="1"/>
        <end position="102"/>
    </location>
</feature>
<reference evidence="4" key="4">
    <citation type="journal article" date="2008" name="Nucleic Acids Res.">
        <title>The rice annotation project database (RAP-DB): 2008 update.</title>
        <authorList>
            <consortium name="The rice annotation project (RAP)"/>
        </authorList>
    </citation>
    <scope>GENOME REANNOTATION</scope>
    <source>
        <strain evidence="4">cv. Nipponbare</strain>
    </source>
</reference>
<evidence type="ECO:0008006" key="5">
    <source>
        <dbReference type="Google" id="ProtNLM"/>
    </source>
</evidence>
<reference evidence="4" key="3">
    <citation type="journal article" date="2005" name="Nature">
        <title>The map-based sequence of the rice genome.</title>
        <authorList>
            <consortium name="International rice genome sequencing project (IRGSP)"/>
            <person name="Matsumoto T."/>
            <person name="Wu J."/>
            <person name="Kanamori H."/>
            <person name="Katayose Y."/>
            <person name="Fujisawa M."/>
            <person name="Namiki N."/>
            <person name="Mizuno H."/>
            <person name="Yamamoto K."/>
            <person name="Antonio B.A."/>
            <person name="Baba T."/>
            <person name="Sakata K."/>
            <person name="Nagamura Y."/>
            <person name="Aoki H."/>
            <person name="Arikawa K."/>
            <person name="Arita K."/>
            <person name="Bito T."/>
            <person name="Chiden Y."/>
            <person name="Fujitsuka N."/>
            <person name="Fukunaka R."/>
            <person name="Hamada M."/>
            <person name="Harada C."/>
            <person name="Hayashi A."/>
            <person name="Hijishita S."/>
            <person name="Honda M."/>
            <person name="Hosokawa S."/>
            <person name="Ichikawa Y."/>
            <person name="Idonuma A."/>
            <person name="Iijima M."/>
            <person name="Ikeda M."/>
            <person name="Ikeno M."/>
            <person name="Ito K."/>
            <person name="Ito S."/>
            <person name="Ito T."/>
            <person name="Ito Y."/>
            <person name="Ito Y."/>
            <person name="Iwabuchi A."/>
            <person name="Kamiya K."/>
            <person name="Karasawa W."/>
            <person name="Kurita K."/>
            <person name="Katagiri S."/>
            <person name="Kikuta A."/>
            <person name="Kobayashi H."/>
            <person name="Kobayashi N."/>
            <person name="Machita K."/>
            <person name="Maehara T."/>
            <person name="Masukawa M."/>
            <person name="Mizubayashi T."/>
            <person name="Mukai Y."/>
            <person name="Nagasaki H."/>
            <person name="Nagata Y."/>
            <person name="Naito S."/>
            <person name="Nakashima M."/>
            <person name="Nakama Y."/>
            <person name="Nakamichi Y."/>
            <person name="Nakamura M."/>
            <person name="Meguro A."/>
            <person name="Negishi M."/>
            <person name="Ohta I."/>
            <person name="Ohta T."/>
            <person name="Okamoto M."/>
            <person name="Ono N."/>
            <person name="Saji S."/>
            <person name="Sakaguchi M."/>
            <person name="Sakai K."/>
            <person name="Shibata M."/>
            <person name="Shimokawa T."/>
            <person name="Song J."/>
            <person name="Takazaki Y."/>
            <person name="Terasawa K."/>
            <person name="Tsugane M."/>
            <person name="Tsuji K."/>
            <person name="Ueda S."/>
            <person name="Waki K."/>
            <person name="Yamagata H."/>
            <person name="Yamamoto M."/>
            <person name="Yamamoto S."/>
            <person name="Yamane H."/>
            <person name="Yoshiki S."/>
            <person name="Yoshihara R."/>
            <person name="Yukawa K."/>
            <person name="Zhong H."/>
            <person name="Yano M."/>
            <person name="Yuan Q."/>
            <person name="Ouyang S."/>
            <person name="Liu J."/>
            <person name="Jones K.M."/>
            <person name="Gansberger K."/>
            <person name="Moffat K."/>
            <person name="Hill J."/>
            <person name="Bera J."/>
            <person name="Fadrosh D."/>
            <person name="Jin S."/>
            <person name="Johri S."/>
            <person name="Kim M."/>
            <person name="Overton L."/>
            <person name="Reardon M."/>
            <person name="Tsitrin T."/>
            <person name="Vuong H."/>
            <person name="Weaver B."/>
            <person name="Ciecko A."/>
            <person name="Tallon L."/>
            <person name="Jackson J."/>
            <person name="Pai G."/>
            <person name="Aken S.V."/>
            <person name="Utterback T."/>
            <person name="Reidmuller S."/>
            <person name="Feldblyum T."/>
            <person name="Hsiao J."/>
            <person name="Zismann V."/>
            <person name="Iobst S."/>
            <person name="de Vazeille A.R."/>
            <person name="Buell C.R."/>
            <person name="Ying K."/>
            <person name="Li Y."/>
            <person name="Lu T."/>
            <person name="Huang Y."/>
            <person name="Zhao Q."/>
            <person name="Feng Q."/>
            <person name="Zhang L."/>
            <person name="Zhu J."/>
            <person name="Weng Q."/>
            <person name="Mu J."/>
            <person name="Lu Y."/>
            <person name="Fan D."/>
            <person name="Liu Y."/>
            <person name="Guan J."/>
            <person name="Zhang Y."/>
            <person name="Yu S."/>
            <person name="Liu X."/>
            <person name="Zhang Y."/>
            <person name="Hong G."/>
            <person name="Han B."/>
            <person name="Choisne N."/>
            <person name="Demange N."/>
            <person name="Orjeda G."/>
            <person name="Samain S."/>
            <person name="Cattolico L."/>
            <person name="Pelletier E."/>
            <person name="Couloux A."/>
            <person name="Segurens B."/>
            <person name="Wincker P."/>
            <person name="D'Hont A."/>
            <person name="Scarpelli C."/>
            <person name="Weissenbach J."/>
            <person name="Salanoubat M."/>
            <person name="Quetier F."/>
            <person name="Yu Y."/>
            <person name="Kim H.R."/>
            <person name="Rambo T."/>
            <person name="Currie J."/>
            <person name="Collura K."/>
            <person name="Luo M."/>
            <person name="Yang T."/>
            <person name="Ammiraju J.S.S."/>
            <person name="Engler F."/>
            <person name="Soderlund C."/>
            <person name="Wing R.A."/>
            <person name="Palmer L.E."/>
            <person name="de la Bastide M."/>
            <person name="Spiegel L."/>
            <person name="Nascimento L."/>
            <person name="Zutavern T."/>
            <person name="O'Shaughnessy A."/>
            <person name="Dike S."/>
            <person name="Dedhia N."/>
            <person name="Preston R."/>
            <person name="Balija V."/>
            <person name="McCombie W.R."/>
            <person name="Chow T."/>
            <person name="Chen H."/>
            <person name="Chung M."/>
            <person name="Chen C."/>
            <person name="Shaw J."/>
            <person name="Wu H."/>
            <person name="Hsiao K."/>
            <person name="Chao Y."/>
            <person name="Chu M."/>
            <person name="Cheng C."/>
            <person name="Hour A."/>
            <person name="Lee P."/>
            <person name="Lin S."/>
            <person name="Lin Y."/>
            <person name="Liou J."/>
            <person name="Liu S."/>
            <person name="Hsing Y."/>
            <person name="Raghuvanshi S."/>
            <person name="Mohanty A."/>
            <person name="Bharti A.K."/>
            <person name="Gaur A."/>
            <person name="Gupta V."/>
            <person name="Kumar D."/>
            <person name="Ravi V."/>
            <person name="Vij S."/>
            <person name="Kapur A."/>
            <person name="Khurana P."/>
            <person name="Khurana P."/>
            <person name="Khurana J.P."/>
            <person name="Tyagi A.K."/>
            <person name="Gaikwad K."/>
            <person name="Singh A."/>
            <person name="Dalal V."/>
            <person name="Srivastava S."/>
            <person name="Dixit A."/>
            <person name="Pal A.K."/>
            <person name="Ghazi I.A."/>
            <person name="Yadav M."/>
            <person name="Pandit A."/>
            <person name="Bhargava A."/>
            <person name="Sureshbabu K."/>
            <person name="Batra K."/>
            <person name="Sharma T.R."/>
            <person name="Mohapatra T."/>
            <person name="Singh N.K."/>
            <person name="Messing J."/>
            <person name="Nelson A.B."/>
            <person name="Fuks G."/>
            <person name="Kavchok S."/>
            <person name="Keizer G."/>
            <person name="Linton E."/>
            <person name="Llaca V."/>
            <person name="Song R."/>
            <person name="Tanyolac B."/>
            <person name="Young S."/>
            <person name="Ho-Il K."/>
            <person name="Hahn J.H."/>
            <person name="Sangsakoo G."/>
            <person name="Vanavichit A."/>
            <person name="de Mattos Luiz.A.T."/>
            <person name="Zimmer P.D."/>
            <person name="Malone G."/>
            <person name="Dellagostin O."/>
            <person name="de Oliveira A.C."/>
            <person name="Bevan M."/>
            <person name="Bancroft I."/>
            <person name="Minx P."/>
            <person name="Cordum H."/>
            <person name="Wilson R."/>
            <person name="Cheng Z."/>
            <person name="Jin W."/>
            <person name="Jiang J."/>
            <person name="Leong S.A."/>
            <person name="Iwama H."/>
            <person name="Gojobori T."/>
            <person name="Itoh T."/>
            <person name="Niimura Y."/>
            <person name="Fujii Y."/>
            <person name="Habara T."/>
            <person name="Sakai H."/>
            <person name="Sato Y."/>
            <person name="Wilson G."/>
            <person name="Kumar K."/>
            <person name="McCouch S."/>
            <person name="Juretic N."/>
            <person name="Hoen D."/>
            <person name="Wright S."/>
            <person name="Bruskiewich R."/>
            <person name="Bureau T."/>
            <person name="Miyao A."/>
            <person name="Hirochika H."/>
            <person name="Nishikawa T."/>
            <person name="Kadowaki K."/>
            <person name="Sugiura M."/>
            <person name="Burr B."/>
            <person name="Sasaki T."/>
        </authorList>
    </citation>
    <scope>NUCLEOTIDE SEQUENCE [LARGE SCALE GENOMIC DNA]</scope>
    <source>
        <strain evidence="4">cv. Nipponbare</strain>
    </source>
</reference>
<dbReference type="EMBL" id="AP006166">
    <property type="protein sequence ID" value="BAD62406.1"/>
    <property type="molecule type" value="Genomic_DNA"/>
</dbReference>
<gene>
    <name evidence="3" type="ORF">B1435D02.9</name>
    <name evidence="2" type="ORF">OSJNBa0042E12.26</name>
</gene>
<dbReference type="AlphaFoldDB" id="Q5Z4C6"/>
<dbReference type="Proteomes" id="UP000000763">
    <property type="component" value="Chromosome 6"/>
</dbReference>
<evidence type="ECO:0000313" key="3">
    <source>
        <dbReference type="EMBL" id="BAD62406.1"/>
    </source>
</evidence>
<accession>Q5Z4C6</accession>
<organism evidence="3 4">
    <name type="scientific">Oryza sativa subsp. japonica</name>
    <name type="common">Rice</name>
    <dbReference type="NCBI Taxonomy" id="39947"/>
    <lineage>
        <taxon>Eukaryota</taxon>
        <taxon>Viridiplantae</taxon>
        <taxon>Streptophyta</taxon>
        <taxon>Embryophyta</taxon>
        <taxon>Tracheophyta</taxon>
        <taxon>Spermatophyta</taxon>
        <taxon>Magnoliopsida</taxon>
        <taxon>Liliopsida</taxon>
        <taxon>Poales</taxon>
        <taxon>Poaceae</taxon>
        <taxon>BOP clade</taxon>
        <taxon>Oryzoideae</taxon>
        <taxon>Oryzeae</taxon>
        <taxon>Oryzinae</taxon>
        <taxon>Oryza</taxon>
        <taxon>Oryza sativa</taxon>
    </lineage>
</organism>
<feature type="compositionally biased region" description="Basic residues" evidence="1">
    <location>
        <begin position="1"/>
        <end position="10"/>
    </location>
</feature>
<evidence type="ECO:0000313" key="2">
    <source>
        <dbReference type="EMBL" id="BAD62101.1"/>
    </source>
</evidence>
<proteinExistence type="predicted"/>